<feature type="region of interest" description="Disordered" evidence="1">
    <location>
        <begin position="103"/>
        <end position="156"/>
    </location>
</feature>
<feature type="compositionally biased region" description="Polar residues" evidence="1">
    <location>
        <begin position="138"/>
        <end position="148"/>
    </location>
</feature>
<proteinExistence type="predicted"/>
<name>A0A1X7RKZ4_ZYMT9</name>
<evidence type="ECO:0000256" key="1">
    <source>
        <dbReference type="SAM" id="MobiDB-lite"/>
    </source>
</evidence>
<organism evidence="2 3">
    <name type="scientific">Zymoseptoria tritici (strain ST99CH_3D7)</name>
    <dbReference type="NCBI Taxonomy" id="1276538"/>
    <lineage>
        <taxon>Eukaryota</taxon>
        <taxon>Fungi</taxon>
        <taxon>Dikarya</taxon>
        <taxon>Ascomycota</taxon>
        <taxon>Pezizomycotina</taxon>
        <taxon>Dothideomycetes</taxon>
        <taxon>Dothideomycetidae</taxon>
        <taxon>Mycosphaerellales</taxon>
        <taxon>Mycosphaerellaceae</taxon>
        <taxon>Zymoseptoria</taxon>
    </lineage>
</organism>
<dbReference type="AlphaFoldDB" id="A0A1X7RKZ4"/>
<gene>
    <name evidence="2" type="ORF">ZT3D7_G3225</name>
</gene>
<accession>A0A1X7RKZ4</accession>
<dbReference type="Proteomes" id="UP000215127">
    <property type="component" value="Chromosome 2"/>
</dbReference>
<keyword evidence="3" id="KW-1185">Reference proteome</keyword>
<evidence type="ECO:0000313" key="3">
    <source>
        <dbReference type="Proteomes" id="UP000215127"/>
    </source>
</evidence>
<dbReference type="EMBL" id="LT853693">
    <property type="protein sequence ID" value="SMQ48076.1"/>
    <property type="molecule type" value="Genomic_DNA"/>
</dbReference>
<protein>
    <submittedName>
        <fullName evidence="2">Uncharacterized protein</fullName>
    </submittedName>
</protein>
<sequence>MDASLMINPTPDPLMKGILSEESQEGTETGDEASSVEGGSASVSRRWWVGSSGGSIVALGWLVDRRLVWSWWVGLHGLVRSRWVRLRLRAWCWKKRHTQAGTLEQSSRHRIQEGTLEQSSRHRIREGTLEQSSRHHTQAGTLEQSWKSSRAKTEKW</sequence>
<evidence type="ECO:0000313" key="2">
    <source>
        <dbReference type="EMBL" id="SMQ48076.1"/>
    </source>
</evidence>
<reference evidence="2 3" key="1">
    <citation type="submission" date="2016-06" db="EMBL/GenBank/DDBJ databases">
        <authorList>
            <person name="Kjaerup R.B."/>
            <person name="Dalgaard T.S."/>
            <person name="Juul-Madsen H.R."/>
        </authorList>
    </citation>
    <scope>NUCLEOTIDE SEQUENCE [LARGE SCALE GENOMIC DNA]</scope>
</reference>